<organism evidence="1 2">
    <name type="scientific">Nitrosomonas communis</name>
    <dbReference type="NCBI Taxonomy" id="44574"/>
    <lineage>
        <taxon>Bacteria</taxon>
        <taxon>Pseudomonadati</taxon>
        <taxon>Pseudomonadota</taxon>
        <taxon>Betaproteobacteria</taxon>
        <taxon>Nitrosomonadales</taxon>
        <taxon>Nitrosomonadaceae</taxon>
        <taxon>Nitrosomonas</taxon>
    </lineage>
</organism>
<dbReference type="EMBL" id="CP011451">
    <property type="protein sequence ID" value="AKH39048.1"/>
    <property type="molecule type" value="Genomic_DNA"/>
</dbReference>
<sequence>MQPGSTWRCSQDVIGYPDAYQYERIKRLGVSTCVIVIDKAMFHKRQDIQIAFANAGHTLEYYRLILQTLMALNPNGPRPKPSEKGKVVPSSSSLPLMKFKSFYMGSAILKEAAVFFAKETK</sequence>
<accession>A0A0F7KIV6</accession>
<gene>
    <name evidence="1" type="ORF">AAW31_16505</name>
</gene>
<proteinExistence type="predicted"/>
<keyword evidence="2" id="KW-1185">Reference proteome</keyword>
<dbReference type="AlphaFoldDB" id="A0A0F7KIV6"/>
<dbReference type="Proteomes" id="UP000034156">
    <property type="component" value="Chromosome"/>
</dbReference>
<name>A0A0F7KIV6_9PROT</name>
<reference evidence="1 2" key="2">
    <citation type="journal article" date="2016" name="Genome Announc.">
        <title>Genome Sequence of Nitrosomonas communis Strain Nm2, a Mesophilic Ammonia-Oxidizing Bacterium Isolated from Mediterranean Soil.</title>
        <authorList>
            <person name="Kozlowski J.A."/>
            <person name="Kits K.D."/>
            <person name="Stein L.Y."/>
        </authorList>
    </citation>
    <scope>NUCLEOTIDE SEQUENCE [LARGE SCALE GENOMIC DNA]</scope>
    <source>
        <strain evidence="1 2">Nm2</strain>
    </source>
</reference>
<dbReference type="RefSeq" id="WP_046851074.1">
    <property type="nucleotide sequence ID" value="NZ_CP011451.1"/>
</dbReference>
<reference evidence="2" key="1">
    <citation type="submission" date="2015-05" db="EMBL/GenBank/DDBJ databases">
        <title>Draft genome of Nitrosomonas communis strain Nm2.</title>
        <authorList>
            <person name="Kozlowski J.A."/>
            <person name="Kits K.D."/>
            <person name="Stein L.Y."/>
        </authorList>
    </citation>
    <scope>NUCLEOTIDE SEQUENCE [LARGE SCALE GENOMIC DNA]</scope>
    <source>
        <strain evidence="2">Nm2</strain>
    </source>
</reference>
<evidence type="ECO:0000313" key="1">
    <source>
        <dbReference type="EMBL" id="AKH39048.1"/>
    </source>
</evidence>
<protein>
    <submittedName>
        <fullName evidence="1">Uncharacterized protein</fullName>
    </submittedName>
</protein>
<evidence type="ECO:0000313" key="2">
    <source>
        <dbReference type="Proteomes" id="UP000034156"/>
    </source>
</evidence>
<dbReference type="KEGG" id="nco:AAW31_16505"/>